<evidence type="ECO:0000313" key="8">
    <source>
        <dbReference type="EMBL" id="MBB5156002.1"/>
    </source>
</evidence>
<gene>
    <name evidence="8" type="ORF">BJ970_003536</name>
</gene>
<dbReference type="Proteomes" id="UP000584374">
    <property type="component" value="Unassembled WGS sequence"/>
</dbReference>
<dbReference type="PROSITE" id="PS00455">
    <property type="entry name" value="AMP_BINDING"/>
    <property type="match status" value="1"/>
</dbReference>
<dbReference type="EC" id="6.2.1.1" evidence="1"/>
<dbReference type="GO" id="GO:0005524">
    <property type="term" value="F:ATP binding"/>
    <property type="evidence" value="ECO:0007669"/>
    <property type="project" value="UniProtKB-KW"/>
</dbReference>
<keyword evidence="4" id="KW-0067">ATP-binding</keyword>
<evidence type="ECO:0000259" key="7">
    <source>
        <dbReference type="Pfam" id="PF13193"/>
    </source>
</evidence>
<evidence type="ECO:0000256" key="2">
    <source>
        <dbReference type="ARBA" id="ARBA00022598"/>
    </source>
</evidence>
<feature type="domain" description="AMP-dependent synthetase/ligase" evidence="6">
    <location>
        <begin position="62"/>
        <end position="438"/>
    </location>
</feature>
<keyword evidence="9" id="KW-1185">Reference proteome</keyword>
<organism evidence="8 9">
    <name type="scientific">Saccharopolyspora phatthalungensis</name>
    <dbReference type="NCBI Taxonomy" id="664693"/>
    <lineage>
        <taxon>Bacteria</taxon>
        <taxon>Bacillati</taxon>
        <taxon>Actinomycetota</taxon>
        <taxon>Actinomycetes</taxon>
        <taxon>Pseudonocardiales</taxon>
        <taxon>Pseudonocardiaceae</taxon>
        <taxon>Saccharopolyspora</taxon>
    </lineage>
</organism>
<dbReference type="NCBIfam" id="NF003313">
    <property type="entry name" value="PRK04319.1"/>
    <property type="match status" value="1"/>
</dbReference>
<dbReference type="InterPro" id="IPR045851">
    <property type="entry name" value="AMP-bd_C_sf"/>
</dbReference>
<dbReference type="SUPFAM" id="SSF56801">
    <property type="entry name" value="Acetyl-CoA synthetase-like"/>
    <property type="match status" value="1"/>
</dbReference>
<dbReference type="InterPro" id="IPR042099">
    <property type="entry name" value="ANL_N_sf"/>
</dbReference>
<evidence type="ECO:0000313" key="9">
    <source>
        <dbReference type="Proteomes" id="UP000584374"/>
    </source>
</evidence>
<dbReference type="InterPro" id="IPR025110">
    <property type="entry name" value="AMP-bd_C"/>
</dbReference>
<dbReference type="InterPro" id="IPR020845">
    <property type="entry name" value="AMP-binding_CS"/>
</dbReference>
<protein>
    <recommendedName>
        <fullName evidence="1">acetate--CoA ligase</fullName>
        <ecNumber evidence="1">6.2.1.1</ecNumber>
    </recommendedName>
</protein>
<keyword evidence="2 8" id="KW-0436">Ligase</keyword>
<evidence type="ECO:0000256" key="5">
    <source>
        <dbReference type="ARBA" id="ARBA00022990"/>
    </source>
</evidence>
<dbReference type="Gene3D" id="3.40.50.12780">
    <property type="entry name" value="N-terminal domain of ligase-like"/>
    <property type="match status" value="1"/>
</dbReference>
<accession>A0A840Q0E1</accession>
<dbReference type="GO" id="GO:0003987">
    <property type="term" value="F:acetate-CoA ligase activity"/>
    <property type="evidence" value="ECO:0007669"/>
    <property type="project" value="UniProtKB-EC"/>
</dbReference>
<evidence type="ECO:0000256" key="1">
    <source>
        <dbReference type="ARBA" id="ARBA00013275"/>
    </source>
</evidence>
<keyword evidence="5" id="KW-0007">Acetylation</keyword>
<keyword evidence="3" id="KW-0547">Nucleotide-binding</keyword>
<dbReference type="AlphaFoldDB" id="A0A840Q0E1"/>
<dbReference type="Gene3D" id="3.30.300.30">
    <property type="match status" value="1"/>
</dbReference>
<dbReference type="PANTHER" id="PTHR24095">
    <property type="entry name" value="ACETYL-COENZYME A SYNTHETASE"/>
    <property type="match status" value="1"/>
</dbReference>
<dbReference type="GO" id="GO:0006085">
    <property type="term" value="P:acetyl-CoA biosynthetic process"/>
    <property type="evidence" value="ECO:0007669"/>
    <property type="project" value="TreeGrafter"/>
</dbReference>
<name>A0A840Q0E1_9PSEU</name>
<dbReference type="GO" id="GO:0005829">
    <property type="term" value="C:cytosol"/>
    <property type="evidence" value="ECO:0007669"/>
    <property type="project" value="TreeGrafter"/>
</dbReference>
<dbReference type="Pfam" id="PF13193">
    <property type="entry name" value="AMP-binding_C"/>
    <property type="match status" value="1"/>
</dbReference>
<proteinExistence type="predicted"/>
<dbReference type="EMBL" id="JACHIW010000001">
    <property type="protein sequence ID" value="MBB5156002.1"/>
    <property type="molecule type" value="Genomic_DNA"/>
</dbReference>
<feature type="domain" description="AMP-binding enzyme C-terminal" evidence="7">
    <location>
        <begin position="488"/>
        <end position="565"/>
    </location>
</feature>
<dbReference type="InterPro" id="IPR000873">
    <property type="entry name" value="AMP-dep_synth/lig_dom"/>
</dbReference>
<evidence type="ECO:0000256" key="3">
    <source>
        <dbReference type="ARBA" id="ARBA00022741"/>
    </source>
</evidence>
<reference evidence="8 9" key="1">
    <citation type="submission" date="2020-08" db="EMBL/GenBank/DDBJ databases">
        <title>Sequencing the genomes of 1000 actinobacteria strains.</title>
        <authorList>
            <person name="Klenk H.-P."/>
        </authorList>
    </citation>
    <scope>NUCLEOTIDE SEQUENCE [LARGE SCALE GENOMIC DNA]</scope>
    <source>
        <strain evidence="8 9">DSM 45584</strain>
    </source>
</reference>
<sequence length="590" mass="64616">MRWEPISKPTELRAWSNMPDYEQVRRAFDWTAARSQLSGLPGGRGLNIAYEAVDRHALGGRADVAALRCVDKQDRVTEISYGELRDRTNRFANVLRDLGVGKGERVYTLLGRVPELYVAALGTLKAGCVLAPLFSAFGPQPVYDRLQIGEGAALLTTPRLYRNKIRQLRADLPQLRHVLLVGDGAAEPGTIGFANALAQAGTEFEIPPTSPEDWALLHFTSGTTGRPKGAVHVHGAVVAHHTTAAYALDLRPDDVFWCTADPGWVTGTSYGIIAPLTHGATVVSDEGEFDARRWYRVLAEQRVTVWYTAPTALRMLMRHGPELASRYDLSALRYVASVGEPLNPEVVVWGQEVLGLPVHDNWWQTETGAIMISNYPAEEVRPGSMGRPVPGVEVGLLERGEDGRARVAHGKVHELTGADVEGELALRPGWPSMFRGYLHDEARYAASFADGWYLTGDIAARDSDGYYWFVGRADDVIKSAGHLVGPFEVESVLMEHPAVAEAGVIGKPDPVAGELVKAFVSLRPGHAPNDELRTELLAFGRRRLGAVAPKELDFDADLPHTRSGKVMRRLLKSRELGLPEGDLSTLEKAR</sequence>
<dbReference type="RefSeq" id="WP_184727227.1">
    <property type="nucleotide sequence ID" value="NZ_JACHIW010000001.1"/>
</dbReference>
<dbReference type="Pfam" id="PF00501">
    <property type="entry name" value="AMP-binding"/>
    <property type="match status" value="1"/>
</dbReference>
<evidence type="ECO:0000256" key="4">
    <source>
        <dbReference type="ARBA" id="ARBA00022840"/>
    </source>
</evidence>
<comment type="caution">
    <text evidence="8">The sequence shown here is derived from an EMBL/GenBank/DDBJ whole genome shotgun (WGS) entry which is preliminary data.</text>
</comment>
<evidence type="ECO:0000259" key="6">
    <source>
        <dbReference type="Pfam" id="PF00501"/>
    </source>
</evidence>
<dbReference type="PANTHER" id="PTHR24095:SF14">
    <property type="entry name" value="ACETYL-COENZYME A SYNTHETASE 1"/>
    <property type="match status" value="1"/>
</dbReference>